<proteinExistence type="predicted"/>
<name>A0A1G2JQ10_9BACT</name>
<comment type="caution">
    <text evidence="1">The sequence shown here is derived from an EMBL/GenBank/DDBJ whole genome shotgun (WGS) entry which is preliminary data.</text>
</comment>
<evidence type="ECO:0000313" key="2">
    <source>
        <dbReference type="Proteomes" id="UP000178935"/>
    </source>
</evidence>
<sequence>MILILFFCNKCLIIPSSTAFLDNLSNFQHKIPLAFPASIIFTISENIGLLYGSFAERASRNILIISKLSLSAIFFNSPSCESSESICRLSSSEDLRAYKI</sequence>
<dbReference type="Proteomes" id="UP000178935">
    <property type="component" value="Unassembled WGS sequence"/>
</dbReference>
<organism evidence="1 2">
    <name type="scientific">Candidatus Staskawiczbacteria bacterium RIFOXYD1_FULL_32_13</name>
    <dbReference type="NCBI Taxonomy" id="1802234"/>
    <lineage>
        <taxon>Bacteria</taxon>
        <taxon>Candidatus Staskawicziibacteriota</taxon>
    </lineage>
</organism>
<gene>
    <name evidence="1" type="ORF">A2561_02105</name>
</gene>
<protein>
    <submittedName>
        <fullName evidence="1">Uncharacterized protein</fullName>
    </submittedName>
</protein>
<reference evidence="1 2" key="1">
    <citation type="journal article" date="2016" name="Nat. Commun.">
        <title>Thousands of microbial genomes shed light on interconnected biogeochemical processes in an aquifer system.</title>
        <authorList>
            <person name="Anantharaman K."/>
            <person name="Brown C.T."/>
            <person name="Hug L.A."/>
            <person name="Sharon I."/>
            <person name="Castelle C.J."/>
            <person name="Probst A.J."/>
            <person name="Thomas B.C."/>
            <person name="Singh A."/>
            <person name="Wilkins M.J."/>
            <person name="Karaoz U."/>
            <person name="Brodie E.L."/>
            <person name="Williams K.H."/>
            <person name="Hubbard S.S."/>
            <person name="Banfield J.F."/>
        </authorList>
    </citation>
    <scope>NUCLEOTIDE SEQUENCE [LARGE SCALE GENOMIC DNA]</scope>
</reference>
<accession>A0A1G2JQ10</accession>
<dbReference type="AlphaFoldDB" id="A0A1G2JQ10"/>
<dbReference type="EMBL" id="MHPU01000026">
    <property type="protein sequence ID" value="OGZ88370.1"/>
    <property type="molecule type" value="Genomic_DNA"/>
</dbReference>
<evidence type="ECO:0000313" key="1">
    <source>
        <dbReference type="EMBL" id="OGZ88370.1"/>
    </source>
</evidence>